<dbReference type="SUPFAM" id="SSF53649">
    <property type="entry name" value="Alkaline phosphatase-like"/>
    <property type="match status" value="1"/>
</dbReference>
<dbReference type="Pfam" id="PF07394">
    <property type="entry name" value="DUF1501"/>
    <property type="match status" value="1"/>
</dbReference>
<dbReference type="InterPro" id="IPR017850">
    <property type="entry name" value="Alkaline_phosphatase_core_sf"/>
</dbReference>
<dbReference type="PROSITE" id="PS51318">
    <property type="entry name" value="TAT"/>
    <property type="match status" value="1"/>
</dbReference>
<dbReference type="AlphaFoldDB" id="D2R6V0"/>
<proteinExistence type="predicted"/>
<evidence type="ECO:0008006" key="3">
    <source>
        <dbReference type="Google" id="ProtNLM"/>
    </source>
</evidence>
<dbReference type="OrthoDB" id="127333at2"/>
<dbReference type="Gene3D" id="3.40.720.10">
    <property type="entry name" value="Alkaline Phosphatase, subunit A"/>
    <property type="match status" value="1"/>
</dbReference>
<sequence length="498" mass="54462">MHSPLPLEKQIDLARRQFFTSSASGIGLLALASLLREHGALADESVDRAHDPLAPKPPHFAPKAKRCIFFLPEGAPSHIDLYDPKPKLQAMHGEKLPDSMTEKVRFAFIKKETAVLWGSPRKFTAHGECGMELSDYLPHIGQCADDIALVRSMHTDAFNHHPAQLMLMSGVPRFGRPSVGSWLTYGLGSESANLPGYVVLTAGRGGSAGVSNWSSGFLPSTYQGVLFRDKGTPVLNLASPAGVTQEMQSRDLQALSELNAQHLAEAGDGEIASRIAAYELAFRMQSAAPELVDLSQETQATLDMYGCDRPEPSIKSSRGGGPDVHQRFARNCLLARRMVERGVRFVTLVHSSWDHHSNLDDELAYCTSMADQPMAALLKDLKQRGMLDDTLVVFASEFGRTPLAENRGGKMPEKAGRDHHPFAFSLWMAGGGIKGGTVYGKTDEIGWSVVENPVHMNDFHATILHLFGFDHKKLVVPFKGLDVRLTDQGGKVVQPLLR</sequence>
<dbReference type="KEGG" id="psl:Psta_2732"/>
<dbReference type="EMBL" id="CP001848">
    <property type="protein sequence ID" value="ADB17400.1"/>
    <property type="molecule type" value="Genomic_DNA"/>
</dbReference>
<name>D2R6V0_PIRSD</name>
<dbReference type="STRING" id="530564.Psta_2732"/>
<dbReference type="eggNOG" id="COG4102">
    <property type="taxonomic scope" value="Bacteria"/>
</dbReference>
<reference evidence="1 2" key="1">
    <citation type="journal article" date="2009" name="Stand. Genomic Sci.">
        <title>Complete genome sequence of Pirellula staleyi type strain (ATCC 27377).</title>
        <authorList>
            <person name="Clum A."/>
            <person name="Tindall B.J."/>
            <person name="Sikorski J."/>
            <person name="Ivanova N."/>
            <person name="Mavrommatis K."/>
            <person name="Lucas S."/>
            <person name="Glavina del Rio T."/>
            <person name="Nolan M."/>
            <person name="Chen F."/>
            <person name="Tice H."/>
            <person name="Pitluck S."/>
            <person name="Cheng J.F."/>
            <person name="Chertkov O."/>
            <person name="Brettin T."/>
            <person name="Han C."/>
            <person name="Detter J.C."/>
            <person name="Kuske C."/>
            <person name="Bruce D."/>
            <person name="Goodwin L."/>
            <person name="Ovchinikova G."/>
            <person name="Pati A."/>
            <person name="Mikhailova N."/>
            <person name="Chen A."/>
            <person name="Palaniappan K."/>
            <person name="Land M."/>
            <person name="Hauser L."/>
            <person name="Chang Y.J."/>
            <person name="Jeffries C.D."/>
            <person name="Chain P."/>
            <person name="Rohde M."/>
            <person name="Goker M."/>
            <person name="Bristow J."/>
            <person name="Eisen J.A."/>
            <person name="Markowitz V."/>
            <person name="Hugenholtz P."/>
            <person name="Kyrpides N.C."/>
            <person name="Klenk H.P."/>
            <person name="Lapidus A."/>
        </authorList>
    </citation>
    <scope>NUCLEOTIDE SEQUENCE [LARGE SCALE GENOMIC DNA]</scope>
    <source>
        <strain evidence="2">ATCC 27377 / DSM 6068 / ICPB 4128</strain>
    </source>
</reference>
<dbReference type="PANTHER" id="PTHR43737">
    <property type="entry name" value="BLL7424 PROTEIN"/>
    <property type="match status" value="1"/>
</dbReference>
<dbReference type="HOGENOM" id="CLU_035908_0_0_0"/>
<dbReference type="InterPro" id="IPR006311">
    <property type="entry name" value="TAT_signal"/>
</dbReference>
<protein>
    <recommendedName>
        <fullName evidence="3">Sulfatase</fullName>
    </recommendedName>
</protein>
<dbReference type="Proteomes" id="UP000001887">
    <property type="component" value="Chromosome"/>
</dbReference>
<evidence type="ECO:0000313" key="2">
    <source>
        <dbReference type="Proteomes" id="UP000001887"/>
    </source>
</evidence>
<dbReference type="PANTHER" id="PTHR43737:SF1">
    <property type="entry name" value="DUF1501 DOMAIN-CONTAINING PROTEIN"/>
    <property type="match status" value="1"/>
</dbReference>
<organism evidence="1 2">
    <name type="scientific">Pirellula staleyi (strain ATCC 27377 / DSM 6068 / ICPB 4128)</name>
    <name type="common">Pirella staleyi</name>
    <dbReference type="NCBI Taxonomy" id="530564"/>
    <lineage>
        <taxon>Bacteria</taxon>
        <taxon>Pseudomonadati</taxon>
        <taxon>Planctomycetota</taxon>
        <taxon>Planctomycetia</taxon>
        <taxon>Pirellulales</taxon>
        <taxon>Pirellulaceae</taxon>
        <taxon>Pirellula</taxon>
    </lineage>
</organism>
<gene>
    <name evidence="1" type="ordered locus">Psta_2732</name>
</gene>
<evidence type="ECO:0000313" key="1">
    <source>
        <dbReference type="EMBL" id="ADB17400.1"/>
    </source>
</evidence>
<dbReference type="InterPro" id="IPR010869">
    <property type="entry name" value="DUF1501"/>
</dbReference>
<accession>D2R6V0</accession>
<keyword evidence="2" id="KW-1185">Reference proteome</keyword>